<evidence type="ECO:0000313" key="2">
    <source>
        <dbReference type="Proteomes" id="UP000565576"/>
    </source>
</evidence>
<gene>
    <name evidence="1" type="ORF">GGD46_005204</name>
</gene>
<organism evidence="1 2">
    <name type="scientific">Rhizobium lusitanum</name>
    <dbReference type="NCBI Taxonomy" id="293958"/>
    <lineage>
        <taxon>Bacteria</taxon>
        <taxon>Pseudomonadati</taxon>
        <taxon>Pseudomonadota</taxon>
        <taxon>Alphaproteobacteria</taxon>
        <taxon>Hyphomicrobiales</taxon>
        <taxon>Rhizobiaceae</taxon>
        <taxon>Rhizobium/Agrobacterium group</taxon>
        <taxon>Rhizobium</taxon>
    </lineage>
</organism>
<dbReference type="RefSeq" id="WP_246806472.1">
    <property type="nucleotide sequence ID" value="NZ_JACHBG010000017.1"/>
</dbReference>
<evidence type="ECO:0000313" key="1">
    <source>
        <dbReference type="EMBL" id="MBB6487894.1"/>
    </source>
</evidence>
<reference evidence="1 2" key="1">
    <citation type="submission" date="2020-08" db="EMBL/GenBank/DDBJ databases">
        <title>Genomic Encyclopedia of Type Strains, Phase IV (KMG-V): Genome sequencing to study the core and pangenomes of soil and plant-associated prokaryotes.</title>
        <authorList>
            <person name="Whitman W."/>
        </authorList>
    </citation>
    <scope>NUCLEOTIDE SEQUENCE [LARGE SCALE GENOMIC DNA]</scope>
    <source>
        <strain evidence="1 2">SEMIA 4060</strain>
    </source>
</reference>
<dbReference type="EMBL" id="JACHBG010000017">
    <property type="protein sequence ID" value="MBB6487894.1"/>
    <property type="molecule type" value="Genomic_DNA"/>
</dbReference>
<dbReference type="SUPFAM" id="SSF53850">
    <property type="entry name" value="Periplasmic binding protein-like II"/>
    <property type="match status" value="1"/>
</dbReference>
<dbReference type="AlphaFoldDB" id="A0A7X0IVH5"/>
<proteinExistence type="predicted"/>
<dbReference type="Proteomes" id="UP000565576">
    <property type="component" value="Unassembled WGS sequence"/>
</dbReference>
<dbReference type="PANTHER" id="PTHR35841:SF1">
    <property type="entry name" value="PHOSPHONATES-BINDING PERIPLASMIC PROTEIN"/>
    <property type="match status" value="1"/>
</dbReference>
<sequence>MTTPLAPAIACSRMYNLSPRISEQWDRLFHWLSRRSDVDLEIIPHAAPAPLSELWARSDMGVVFMCGYPFSKLAAEERPVPLAAPVSLADWSKGQPVYASHIVVGRDASFDLADLPGLRWGWTVRDSQSGYNAPREFFAEIANEHSAPETVGPLLNPHGVIEAIRTNAIDVGAIDAYAFQLLELHEPDMLAPLRVIATTRPAPFPLLVAARQLPLETNDALQVALLDVHRSPDGRAILKSLGLAGFVRPDVTAYGQLPARAKAIDDALSGRW</sequence>
<dbReference type="Gene3D" id="3.40.190.10">
    <property type="entry name" value="Periplasmic binding protein-like II"/>
    <property type="match status" value="2"/>
</dbReference>
<name>A0A7X0IVH5_9HYPH</name>
<dbReference type="PANTHER" id="PTHR35841">
    <property type="entry name" value="PHOSPHONATES-BINDING PERIPLASMIC PROTEIN"/>
    <property type="match status" value="1"/>
</dbReference>
<dbReference type="Pfam" id="PF12974">
    <property type="entry name" value="Phosphonate-bd"/>
    <property type="match status" value="1"/>
</dbReference>
<accession>A0A7X0IVH5</accession>
<protein>
    <submittedName>
        <fullName evidence="1">ABC-type phosphate/phosphonate transport system substrate-binding protein</fullName>
    </submittedName>
</protein>
<comment type="caution">
    <text evidence="1">The sequence shown here is derived from an EMBL/GenBank/DDBJ whole genome shotgun (WGS) entry which is preliminary data.</text>
</comment>